<name>A0ABV7EIP9_9GAMM</name>
<sequence length="49" mass="5310">MSSAHVCERAFERRGRAVHAPRPSARPAPRARRIALDSASSPALLDEVS</sequence>
<reference evidence="3" key="1">
    <citation type="journal article" date="2019" name="Int. J. Syst. Evol. Microbiol.">
        <title>The Global Catalogue of Microorganisms (GCM) 10K type strain sequencing project: providing services to taxonomists for standard genome sequencing and annotation.</title>
        <authorList>
            <consortium name="The Broad Institute Genomics Platform"/>
            <consortium name="The Broad Institute Genome Sequencing Center for Infectious Disease"/>
            <person name="Wu L."/>
            <person name="Ma J."/>
        </authorList>
    </citation>
    <scope>NUCLEOTIDE SEQUENCE [LARGE SCALE GENOMIC DNA]</scope>
    <source>
        <strain evidence="3">KCTC 52640</strain>
    </source>
</reference>
<protein>
    <submittedName>
        <fullName evidence="2">Uncharacterized protein</fullName>
    </submittedName>
</protein>
<feature type="compositionally biased region" description="Low complexity" evidence="1">
    <location>
        <begin position="18"/>
        <end position="28"/>
    </location>
</feature>
<dbReference type="Proteomes" id="UP001595462">
    <property type="component" value="Unassembled WGS sequence"/>
</dbReference>
<dbReference type="RefSeq" id="WP_380685813.1">
    <property type="nucleotide sequence ID" value="NZ_JBHRSS010000001.1"/>
</dbReference>
<evidence type="ECO:0000313" key="2">
    <source>
        <dbReference type="EMBL" id="MFC3102594.1"/>
    </source>
</evidence>
<feature type="region of interest" description="Disordered" evidence="1">
    <location>
        <begin position="1"/>
        <end position="49"/>
    </location>
</feature>
<accession>A0ABV7EIP9</accession>
<evidence type="ECO:0000256" key="1">
    <source>
        <dbReference type="SAM" id="MobiDB-lite"/>
    </source>
</evidence>
<dbReference type="EMBL" id="JBHRSS010000001">
    <property type="protein sequence ID" value="MFC3102594.1"/>
    <property type="molecule type" value="Genomic_DNA"/>
</dbReference>
<keyword evidence="3" id="KW-1185">Reference proteome</keyword>
<gene>
    <name evidence="2" type="ORF">ACFOSU_01670</name>
</gene>
<organism evidence="2 3">
    <name type="scientific">Salinisphaera aquimarina</name>
    <dbReference type="NCBI Taxonomy" id="2094031"/>
    <lineage>
        <taxon>Bacteria</taxon>
        <taxon>Pseudomonadati</taxon>
        <taxon>Pseudomonadota</taxon>
        <taxon>Gammaproteobacteria</taxon>
        <taxon>Salinisphaerales</taxon>
        <taxon>Salinisphaeraceae</taxon>
        <taxon>Salinisphaera</taxon>
    </lineage>
</organism>
<comment type="caution">
    <text evidence="2">The sequence shown here is derived from an EMBL/GenBank/DDBJ whole genome shotgun (WGS) entry which is preliminary data.</text>
</comment>
<proteinExistence type="predicted"/>
<evidence type="ECO:0000313" key="3">
    <source>
        <dbReference type="Proteomes" id="UP001595462"/>
    </source>
</evidence>
<feature type="compositionally biased region" description="Basic and acidic residues" evidence="1">
    <location>
        <begin position="1"/>
        <end position="15"/>
    </location>
</feature>